<organism evidence="1 2">
    <name type="scientific">Nitrosospira multiformis (strain ATCC 25196 / NCIMB 11849 / C 71)</name>
    <dbReference type="NCBI Taxonomy" id="323848"/>
    <lineage>
        <taxon>Bacteria</taxon>
        <taxon>Pseudomonadati</taxon>
        <taxon>Pseudomonadota</taxon>
        <taxon>Betaproteobacteria</taxon>
        <taxon>Nitrosomonadales</taxon>
        <taxon>Nitrosomonadaceae</taxon>
        <taxon>Nitrosospira</taxon>
    </lineage>
</organism>
<dbReference type="EMBL" id="FNVK01000037">
    <property type="protein sequence ID" value="SEG15309.1"/>
    <property type="molecule type" value="Genomic_DNA"/>
</dbReference>
<reference evidence="1 2" key="1">
    <citation type="submission" date="2016-10" db="EMBL/GenBank/DDBJ databases">
        <authorList>
            <person name="de Groot N.N."/>
        </authorList>
    </citation>
    <scope>NUCLEOTIDE SEQUENCE [LARGE SCALE GENOMIC DNA]</scope>
    <source>
        <strain evidence="1 2">Nl13</strain>
    </source>
</reference>
<dbReference type="RefSeq" id="WP_146063223.1">
    <property type="nucleotide sequence ID" value="NC_007615.1"/>
</dbReference>
<dbReference type="Proteomes" id="UP000236751">
    <property type="component" value="Unassembled WGS sequence"/>
</dbReference>
<proteinExistence type="predicted"/>
<name>A0A1H5XU51_NITMU</name>
<gene>
    <name evidence="1" type="ORF">SAMN05216403_1379</name>
</gene>
<evidence type="ECO:0000313" key="2">
    <source>
        <dbReference type="Proteomes" id="UP000236751"/>
    </source>
</evidence>
<protein>
    <submittedName>
        <fullName evidence="1">Uncharacterized protein</fullName>
    </submittedName>
</protein>
<dbReference type="AlphaFoldDB" id="A0A1H5XU51"/>
<accession>A0A1H5XU51</accession>
<dbReference type="OrthoDB" id="7595581at2"/>
<sequence>MKKDSLMEEFVAGVTGAINDIREKVVEEGWFGRTVTTSSPEAGSSNAIDTWESYVQQAQRNAPAEKEEIAPGNDIDR</sequence>
<evidence type="ECO:0000313" key="1">
    <source>
        <dbReference type="EMBL" id="SEG15309.1"/>
    </source>
</evidence>